<protein>
    <submittedName>
        <fullName evidence="2">Uncharacterized protein</fullName>
    </submittedName>
</protein>
<name>A0A8H7Q0D4_9FUNG</name>
<dbReference type="OrthoDB" id="10527603at2759"/>
<feature type="region of interest" description="Disordered" evidence="1">
    <location>
        <begin position="22"/>
        <end position="63"/>
    </location>
</feature>
<evidence type="ECO:0000256" key="1">
    <source>
        <dbReference type="SAM" id="MobiDB-lite"/>
    </source>
</evidence>
<feature type="compositionally biased region" description="Polar residues" evidence="1">
    <location>
        <begin position="23"/>
        <end position="34"/>
    </location>
</feature>
<evidence type="ECO:0000313" key="2">
    <source>
        <dbReference type="EMBL" id="KAG2184049.1"/>
    </source>
</evidence>
<dbReference type="EMBL" id="JAEPRA010000006">
    <property type="protein sequence ID" value="KAG2184049.1"/>
    <property type="molecule type" value="Genomic_DNA"/>
</dbReference>
<dbReference type="AlphaFoldDB" id="A0A8H7Q0D4"/>
<dbReference type="Proteomes" id="UP000612746">
    <property type="component" value="Unassembled WGS sequence"/>
</dbReference>
<keyword evidence="3" id="KW-1185">Reference proteome</keyword>
<reference evidence="2" key="1">
    <citation type="submission" date="2020-12" db="EMBL/GenBank/DDBJ databases">
        <title>Metabolic potential, ecology and presence of endohyphal bacteria is reflected in genomic diversity of Mucoromycotina.</title>
        <authorList>
            <person name="Muszewska A."/>
            <person name="Okrasinska A."/>
            <person name="Steczkiewicz K."/>
            <person name="Drgas O."/>
            <person name="Orlowska M."/>
            <person name="Perlinska-Lenart U."/>
            <person name="Aleksandrzak-Piekarczyk T."/>
            <person name="Szatraj K."/>
            <person name="Zielenkiewicz U."/>
            <person name="Pilsyk S."/>
            <person name="Malc E."/>
            <person name="Mieczkowski P."/>
            <person name="Kruszewska J.S."/>
            <person name="Biernat P."/>
            <person name="Pawlowska J."/>
        </authorList>
    </citation>
    <scope>NUCLEOTIDE SEQUENCE</scope>
    <source>
        <strain evidence="2">WA0000051536</strain>
    </source>
</reference>
<gene>
    <name evidence="2" type="ORF">INT44_009060</name>
</gene>
<feature type="region of interest" description="Disordered" evidence="1">
    <location>
        <begin position="90"/>
        <end position="113"/>
    </location>
</feature>
<comment type="caution">
    <text evidence="2">The sequence shown here is derived from an EMBL/GenBank/DDBJ whole genome shotgun (WGS) entry which is preliminary data.</text>
</comment>
<evidence type="ECO:0000313" key="3">
    <source>
        <dbReference type="Proteomes" id="UP000612746"/>
    </source>
</evidence>
<accession>A0A8H7Q0D4</accession>
<sequence>MAAKDGTLLLADDSPVRQIYQHRPSTFHQPSKSMPSRQVPPRQQRPRADDFHQTPRRPIPPPLTHVQSCQSLAYFVYPAVPRYIPAGHRSIYPQHRNPTSIPTAAQMPGYRRA</sequence>
<proteinExistence type="predicted"/>
<organism evidence="2 3">
    <name type="scientific">Umbelopsis vinacea</name>
    <dbReference type="NCBI Taxonomy" id="44442"/>
    <lineage>
        <taxon>Eukaryota</taxon>
        <taxon>Fungi</taxon>
        <taxon>Fungi incertae sedis</taxon>
        <taxon>Mucoromycota</taxon>
        <taxon>Mucoromycotina</taxon>
        <taxon>Umbelopsidomycetes</taxon>
        <taxon>Umbelopsidales</taxon>
        <taxon>Umbelopsidaceae</taxon>
        <taxon>Umbelopsis</taxon>
    </lineage>
</organism>